<dbReference type="Proteomes" id="UP000594364">
    <property type="component" value="Chromosome 2"/>
</dbReference>
<proteinExistence type="predicted"/>
<name>A0A7S9KNI9_EPIFF</name>
<feature type="region of interest" description="Disordered" evidence="1">
    <location>
        <begin position="141"/>
        <end position="163"/>
    </location>
</feature>
<reference evidence="3 4" key="1">
    <citation type="journal article" date="2018" name="PLoS Genet.">
        <title>Repeat elements organise 3D genome structure and mediate transcription in the filamentous fungus Epichloe festucae.</title>
        <authorList>
            <person name="Winter D.J."/>
            <person name="Ganley A.R.D."/>
            <person name="Young C.A."/>
            <person name="Liachko I."/>
            <person name="Schardl C.L."/>
            <person name="Dupont P.Y."/>
            <person name="Berry D."/>
            <person name="Ram A."/>
            <person name="Scott B."/>
            <person name="Cox M.P."/>
        </authorList>
    </citation>
    <scope>NUCLEOTIDE SEQUENCE [LARGE SCALE GENOMIC DNA]</scope>
    <source>
        <strain evidence="3 4">Fl1</strain>
    </source>
</reference>
<accession>A0A7S9KNI9</accession>
<dbReference type="AlphaFoldDB" id="A0A7S9KNI9"/>
<feature type="region of interest" description="Disordered" evidence="1">
    <location>
        <begin position="115"/>
        <end position="134"/>
    </location>
</feature>
<feature type="compositionally biased region" description="Low complexity" evidence="1">
    <location>
        <begin position="27"/>
        <end position="39"/>
    </location>
</feature>
<evidence type="ECO:0000256" key="1">
    <source>
        <dbReference type="SAM" id="MobiDB-lite"/>
    </source>
</evidence>
<dbReference type="EMBL" id="CP031386">
    <property type="protein sequence ID" value="QPG95856.1"/>
    <property type="molecule type" value="Genomic_DNA"/>
</dbReference>
<keyword evidence="2" id="KW-0812">Transmembrane</keyword>
<keyword evidence="2" id="KW-0472">Membrane</keyword>
<evidence type="ECO:0000313" key="3">
    <source>
        <dbReference type="EMBL" id="QPG95856.1"/>
    </source>
</evidence>
<evidence type="ECO:0000256" key="2">
    <source>
        <dbReference type="SAM" id="Phobius"/>
    </source>
</evidence>
<keyword evidence="2" id="KW-1133">Transmembrane helix</keyword>
<organism evidence="3 4">
    <name type="scientific">Epichloe festucae (strain Fl1)</name>
    <dbReference type="NCBI Taxonomy" id="877507"/>
    <lineage>
        <taxon>Eukaryota</taxon>
        <taxon>Fungi</taxon>
        <taxon>Dikarya</taxon>
        <taxon>Ascomycota</taxon>
        <taxon>Pezizomycotina</taxon>
        <taxon>Sordariomycetes</taxon>
        <taxon>Hypocreomycetidae</taxon>
        <taxon>Hypocreales</taxon>
        <taxon>Clavicipitaceae</taxon>
        <taxon>Epichloe</taxon>
    </lineage>
</organism>
<evidence type="ECO:0008006" key="5">
    <source>
        <dbReference type="Google" id="ProtNLM"/>
    </source>
</evidence>
<sequence>MGYRHNMDEKSPVDSITPGAYEPGEVSSAASPSAATSPPYRHFAKEYKDNVYNPGAIPRIPLRVPMKNARRSMLPPMNLDHRASFEPPSPASTIASTGHMLPSYMLSPMNLDHRASYEPPSPASTITSTGHMLPSYKVDSTGELHRDESVPAPDAGDPDEKQWFNHRNRSRRFLVIVGIVTLVIIVTLAIALPVGLRNKVSTQGSQADDGDDPSGMPFPAGAFSFKTSLQKTEAGCTSKNTTWRCDPMRPGDSTTFYWDITQLNSYTYAITSNENPFAPDFKNVSMRIRDYSKPTERLEFSFSMNKTVTPSDAGSPTNRAAKCTYVDTAFQATLYTRKRGTTLFNPPKHHAKYSAWPGDVRIVQSLDSTIGQPMCRDAMDHVIADVAAGPGTCQCQYTNANSQT</sequence>
<feature type="region of interest" description="Disordered" evidence="1">
    <location>
        <begin position="1"/>
        <end position="40"/>
    </location>
</feature>
<feature type="transmembrane region" description="Helical" evidence="2">
    <location>
        <begin position="173"/>
        <end position="196"/>
    </location>
</feature>
<dbReference type="OrthoDB" id="5296155at2759"/>
<evidence type="ECO:0000313" key="4">
    <source>
        <dbReference type="Proteomes" id="UP000594364"/>
    </source>
</evidence>
<gene>
    <name evidence="3" type="ORF">C2857_002300</name>
</gene>
<feature type="compositionally biased region" description="Basic and acidic residues" evidence="1">
    <location>
        <begin position="1"/>
        <end position="12"/>
    </location>
</feature>
<keyword evidence="4" id="KW-1185">Reference proteome</keyword>
<protein>
    <recommendedName>
        <fullName evidence="5">Tat pathway signal sequence</fullName>
    </recommendedName>
</protein>